<evidence type="ECO:0000313" key="1">
    <source>
        <dbReference type="EMBL" id="UVI39083.1"/>
    </source>
</evidence>
<reference evidence="1" key="1">
    <citation type="submission" date="2022-02" db="EMBL/GenBank/DDBJ databases">
        <title>Qipengyuania spongiae sp. nov., isolated from marine sponge.</title>
        <authorList>
            <person name="Li Z."/>
            <person name="Zhang M."/>
        </authorList>
    </citation>
    <scope>NUCLEOTIDE SEQUENCE</scope>
    <source>
        <strain evidence="1">PHS-Z21</strain>
    </source>
</reference>
<evidence type="ECO:0000313" key="2">
    <source>
        <dbReference type="Proteomes" id="UP001065265"/>
    </source>
</evidence>
<dbReference type="Proteomes" id="UP001065265">
    <property type="component" value="Chromosome"/>
</dbReference>
<sequence length="87" mass="9039">MDEFSRNADAVTNPARGLMAIAPADGTELSAVPKALFVGTGGDLRLRCVEDGFPVTLKNVASGQILPVRACQVYETGTSAADIVALF</sequence>
<keyword evidence="2" id="KW-1185">Reference proteome</keyword>
<accession>A0ABY5SX24</accession>
<protein>
    <submittedName>
        <fullName evidence="1">Uncharacterized protein</fullName>
    </submittedName>
</protein>
<gene>
    <name evidence="1" type="ORF">L1F33_12725</name>
</gene>
<dbReference type="RefSeq" id="WP_265558264.1">
    <property type="nucleotide sequence ID" value="NZ_CP092471.1"/>
</dbReference>
<proteinExistence type="predicted"/>
<organism evidence="1 2">
    <name type="scientific">Qipengyuania spongiae</name>
    <dbReference type="NCBI Taxonomy" id="2909673"/>
    <lineage>
        <taxon>Bacteria</taxon>
        <taxon>Pseudomonadati</taxon>
        <taxon>Pseudomonadota</taxon>
        <taxon>Alphaproteobacteria</taxon>
        <taxon>Sphingomonadales</taxon>
        <taxon>Erythrobacteraceae</taxon>
        <taxon>Qipengyuania</taxon>
    </lineage>
</organism>
<dbReference type="EMBL" id="CP092471">
    <property type="protein sequence ID" value="UVI39083.1"/>
    <property type="molecule type" value="Genomic_DNA"/>
</dbReference>
<name>A0ABY5SX24_9SPHN</name>